<dbReference type="AlphaFoldDB" id="A0A3S5FCE3"/>
<evidence type="ECO:0000256" key="1">
    <source>
        <dbReference type="SAM" id="MobiDB-lite"/>
    </source>
</evidence>
<organism evidence="3 4">
    <name type="scientific">Protopolystoma xenopodis</name>
    <dbReference type="NCBI Taxonomy" id="117903"/>
    <lineage>
        <taxon>Eukaryota</taxon>
        <taxon>Metazoa</taxon>
        <taxon>Spiralia</taxon>
        <taxon>Lophotrochozoa</taxon>
        <taxon>Platyhelminthes</taxon>
        <taxon>Monogenea</taxon>
        <taxon>Polyopisthocotylea</taxon>
        <taxon>Polystomatidea</taxon>
        <taxon>Polystomatidae</taxon>
        <taxon>Protopolystoma</taxon>
    </lineage>
</organism>
<evidence type="ECO:0000313" key="3">
    <source>
        <dbReference type="EMBL" id="VEL11985.1"/>
    </source>
</evidence>
<protein>
    <submittedName>
        <fullName evidence="3">Uncharacterized protein</fullName>
    </submittedName>
</protein>
<proteinExistence type="predicted"/>
<evidence type="ECO:0000313" key="4">
    <source>
        <dbReference type="Proteomes" id="UP000784294"/>
    </source>
</evidence>
<evidence type="ECO:0000256" key="2">
    <source>
        <dbReference type="SAM" id="Phobius"/>
    </source>
</evidence>
<comment type="caution">
    <text evidence="3">The sequence shown here is derived from an EMBL/GenBank/DDBJ whole genome shotgun (WGS) entry which is preliminary data.</text>
</comment>
<keyword evidence="4" id="KW-1185">Reference proteome</keyword>
<feature type="compositionally biased region" description="Basic residues" evidence="1">
    <location>
        <begin position="1"/>
        <end position="12"/>
    </location>
</feature>
<reference evidence="3" key="1">
    <citation type="submission" date="2018-11" db="EMBL/GenBank/DDBJ databases">
        <authorList>
            <consortium name="Pathogen Informatics"/>
        </authorList>
    </citation>
    <scope>NUCLEOTIDE SEQUENCE</scope>
</reference>
<feature type="transmembrane region" description="Helical" evidence="2">
    <location>
        <begin position="83"/>
        <end position="106"/>
    </location>
</feature>
<sequence>MHRGSRRRHHRLPLADRQTGKHTNTQTEPMMSRDHLNLSACLHYCAAASALSALCTCLSRYHVLEVSGSQGLTRLSASPRLSAASLLITFPICPVIFSQLLSLLVLMAMHTCRGEREIDRDKERERERDIERERIAVFLFPCGQPHFRAWLSRLRTGSVNTPFALGLAGRADAIGLDRHPNPSTPCCFCCLLPASGPVILIDTNSSPHLNMGN</sequence>
<dbReference type="EMBL" id="CAAALY010013443">
    <property type="protein sequence ID" value="VEL11985.1"/>
    <property type="molecule type" value="Genomic_DNA"/>
</dbReference>
<keyword evidence="2" id="KW-1133">Transmembrane helix</keyword>
<feature type="transmembrane region" description="Helical" evidence="2">
    <location>
        <begin position="41"/>
        <end position="63"/>
    </location>
</feature>
<feature type="region of interest" description="Disordered" evidence="1">
    <location>
        <begin position="1"/>
        <end position="30"/>
    </location>
</feature>
<keyword evidence="2" id="KW-0812">Transmembrane</keyword>
<accession>A0A3S5FCE3</accession>
<dbReference type="Proteomes" id="UP000784294">
    <property type="component" value="Unassembled WGS sequence"/>
</dbReference>
<keyword evidence="2" id="KW-0472">Membrane</keyword>
<name>A0A3S5FCE3_9PLAT</name>
<gene>
    <name evidence="3" type="ORF">PXEA_LOCUS5425</name>
</gene>